<evidence type="ECO:0000313" key="4">
    <source>
        <dbReference type="Proteomes" id="UP000501690"/>
    </source>
</evidence>
<dbReference type="AlphaFoldDB" id="A0A4D6LFP3"/>
<sequence length="58" mass="5601">MDIRKIACAALIVVASVSVVAATVEVPASAPAPSSGTSAVVPLVGSMVGASILSFFAL</sequence>
<dbReference type="EMBL" id="CP039347">
    <property type="protein sequence ID" value="QCD87024.1"/>
    <property type="molecule type" value="Genomic_DNA"/>
</dbReference>
<dbReference type="Proteomes" id="UP000501690">
    <property type="component" value="Linkage Group LG3"/>
</dbReference>
<feature type="transmembrane region" description="Helical" evidence="1">
    <location>
        <begin position="37"/>
        <end position="57"/>
    </location>
</feature>
<keyword evidence="4" id="KW-1185">Reference proteome</keyword>
<feature type="signal peptide" evidence="2">
    <location>
        <begin position="1"/>
        <end position="22"/>
    </location>
</feature>
<evidence type="ECO:0000256" key="1">
    <source>
        <dbReference type="SAM" id="Phobius"/>
    </source>
</evidence>
<dbReference type="InterPro" id="IPR044702">
    <property type="entry name" value="AGP23/40"/>
</dbReference>
<organism evidence="3 4">
    <name type="scientific">Vigna unguiculata</name>
    <name type="common">Cowpea</name>
    <dbReference type="NCBI Taxonomy" id="3917"/>
    <lineage>
        <taxon>Eukaryota</taxon>
        <taxon>Viridiplantae</taxon>
        <taxon>Streptophyta</taxon>
        <taxon>Embryophyta</taxon>
        <taxon>Tracheophyta</taxon>
        <taxon>Spermatophyta</taxon>
        <taxon>Magnoliopsida</taxon>
        <taxon>eudicotyledons</taxon>
        <taxon>Gunneridae</taxon>
        <taxon>Pentapetalae</taxon>
        <taxon>rosids</taxon>
        <taxon>fabids</taxon>
        <taxon>Fabales</taxon>
        <taxon>Fabaceae</taxon>
        <taxon>Papilionoideae</taxon>
        <taxon>50 kb inversion clade</taxon>
        <taxon>NPAAA clade</taxon>
        <taxon>indigoferoid/millettioid clade</taxon>
        <taxon>Phaseoleae</taxon>
        <taxon>Vigna</taxon>
    </lineage>
</organism>
<keyword evidence="2" id="KW-0732">Signal</keyword>
<evidence type="ECO:0000313" key="3">
    <source>
        <dbReference type="EMBL" id="QCD87024.1"/>
    </source>
</evidence>
<accession>A0A4D6LFP3</accession>
<keyword evidence="1" id="KW-0472">Membrane</keyword>
<evidence type="ECO:0008006" key="5">
    <source>
        <dbReference type="Google" id="ProtNLM"/>
    </source>
</evidence>
<protein>
    <recommendedName>
        <fullName evidence="5">Arabinogalactan peptide</fullName>
    </recommendedName>
</protein>
<gene>
    <name evidence="3" type="ORF">DEO72_LG3g1555</name>
</gene>
<evidence type="ECO:0000256" key="2">
    <source>
        <dbReference type="SAM" id="SignalP"/>
    </source>
</evidence>
<name>A0A4D6LFP3_VIGUN</name>
<dbReference type="PANTHER" id="PTHR34672">
    <property type="entry name" value="POLLEN-SPECIFIC ARABINOGALACTA PROTEIN BAN102"/>
    <property type="match status" value="1"/>
</dbReference>
<feature type="chain" id="PRO_5020022671" description="Arabinogalactan peptide" evidence="2">
    <location>
        <begin position="23"/>
        <end position="58"/>
    </location>
</feature>
<dbReference type="PANTHER" id="PTHR34672:SF2">
    <property type="entry name" value="ARABINOGALACTAN PROTEIN 23"/>
    <property type="match status" value="1"/>
</dbReference>
<proteinExistence type="predicted"/>
<reference evidence="3 4" key="1">
    <citation type="submission" date="2019-04" db="EMBL/GenBank/DDBJ databases">
        <title>An improved genome assembly and genetic linkage map for asparagus bean, Vigna unguiculata ssp. sesquipedialis.</title>
        <authorList>
            <person name="Xia Q."/>
            <person name="Zhang R."/>
            <person name="Dong Y."/>
        </authorList>
    </citation>
    <scope>NUCLEOTIDE SEQUENCE [LARGE SCALE GENOMIC DNA]</scope>
    <source>
        <tissue evidence="3">Leaf</tissue>
    </source>
</reference>
<keyword evidence="1" id="KW-1133">Transmembrane helix</keyword>
<keyword evidence="1" id="KW-0812">Transmembrane</keyword>